<protein>
    <submittedName>
        <fullName evidence="1">Uncharacterized protein</fullName>
    </submittedName>
</protein>
<evidence type="ECO:0000313" key="1">
    <source>
        <dbReference type="EMBL" id="JAD22655.1"/>
    </source>
</evidence>
<reference evidence="1" key="2">
    <citation type="journal article" date="2015" name="Data Brief">
        <title>Shoot transcriptome of the giant reed, Arundo donax.</title>
        <authorList>
            <person name="Barrero R.A."/>
            <person name="Guerrero F.D."/>
            <person name="Moolhuijzen P."/>
            <person name="Goolsby J.A."/>
            <person name="Tidwell J."/>
            <person name="Bellgard S.E."/>
            <person name="Bellgard M.I."/>
        </authorList>
    </citation>
    <scope>NUCLEOTIDE SEQUENCE</scope>
    <source>
        <tissue evidence="1">Shoot tissue taken approximately 20 cm above the soil surface</tissue>
    </source>
</reference>
<dbReference type="AlphaFoldDB" id="A0A0A8YB23"/>
<reference evidence="1" key="1">
    <citation type="submission" date="2014-09" db="EMBL/GenBank/DDBJ databases">
        <authorList>
            <person name="Magalhaes I.L.F."/>
            <person name="Oliveira U."/>
            <person name="Santos F.R."/>
            <person name="Vidigal T.H.D.A."/>
            <person name="Brescovit A.D."/>
            <person name="Santos A.J."/>
        </authorList>
    </citation>
    <scope>NUCLEOTIDE SEQUENCE</scope>
    <source>
        <tissue evidence="1">Shoot tissue taken approximately 20 cm above the soil surface</tissue>
    </source>
</reference>
<name>A0A0A8YB23_ARUDO</name>
<proteinExistence type="predicted"/>
<accession>A0A0A8YB23</accession>
<dbReference type="EMBL" id="GBRH01275240">
    <property type="protein sequence ID" value="JAD22655.1"/>
    <property type="molecule type" value="Transcribed_RNA"/>
</dbReference>
<sequence length="38" mass="4459">MSQLHPLEHHNVILNVVLCASFLMHEKFSEARCFRYAS</sequence>
<organism evidence="1">
    <name type="scientific">Arundo donax</name>
    <name type="common">Giant reed</name>
    <name type="synonym">Donax arundinaceus</name>
    <dbReference type="NCBI Taxonomy" id="35708"/>
    <lineage>
        <taxon>Eukaryota</taxon>
        <taxon>Viridiplantae</taxon>
        <taxon>Streptophyta</taxon>
        <taxon>Embryophyta</taxon>
        <taxon>Tracheophyta</taxon>
        <taxon>Spermatophyta</taxon>
        <taxon>Magnoliopsida</taxon>
        <taxon>Liliopsida</taxon>
        <taxon>Poales</taxon>
        <taxon>Poaceae</taxon>
        <taxon>PACMAD clade</taxon>
        <taxon>Arundinoideae</taxon>
        <taxon>Arundineae</taxon>
        <taxon>Arundo</taxon>
    </lineage>
</organism>